<accession>A0A5B8U8G8</accession>
<evidence type="ECO:0000313" key="3">
    <source>
        <dbReference type="Proteomes" id="UP000321805"/>
    </source>
</evidence>
<dbReference type="EMBL" id="CP042430">
    <property type="protein sequence ID" value="QEC49413.1"/>
    <property type="molecule type" value="Genomic_DNA"/>
</dbReference>
<dbReference type="KEGG" id="bsol:FSW04_18775"/>
<reference evidence="2 3" key="1">
    <citation type="journal article" date="2018" name="J. Microbiol.">
        <title>Baekduia soli gen. nov., sp. nov., a novel bacterium isolated from the soil of Baekdu Mountain and proposal of a novel family name, Baekduiaceae fam. nov.</title>
        <authorList>
            <person name="An D.S."/>
            <person name="Siddiqi M.Z."/>
            <person name="Kim K.H."/>
            <person name="Yu H.S."/>
            <person name="Im W.T."/>
        </authorList>
    </citation>
    <scope>NUCLEOTIDE SEQUENCE [LARGE SCALE GENOMIC DNA]</scope>
    <source>
        <strain evidence="2 3">BR7-21</strain>
    </source>
</reference>
<feature type="region of interest" description="Disordered" evidence="1">
    <location>
        <begin position="1"/>
        <end position="22"/>
    </location>
</feature>
<sequence length="429" mass="43532">MGGASHPRDTPGMPSDTPASPNDVAAARLLSARPRLVAVRPAGEVVPGLEPGLILHAAPPQAWEDMSELLRGGMIGAALNEGLAATPEEAASAAAAGSIRFAAAQDHASMAGGVGSITASTPVVVVEDAATGARAFHPVMEGLEGKALVLGMYEPDVLTRLRWMAEELAPALDRALQIVGGIDAHALMAEGLRRGDELHNRNAATSSLLAELLAPGLAQAGLTPAAADRVFSFIATNPQFFVAVSLAACRLACDAADGVPGSSLVTACGANGTEAGVRISGVPGRWFTAPAEVPEGVLFDGFTAADAGRGCGDSLLIECYGLGATVLAAAPALWPVVGVGEARARELFAGARQTALGEHADYRVPLLDDAPAPAGVDARRVLETGRRPIIDIVMVHRELGRGAVGFGLTSPPAACFEQAVAALDATAPD</sequence>
<gene>
    <name evidence="2" type="ORF">FSW04_18775</name>
</gene>
<dbReference type="OrthoDB" id="6193532at2"/>
<keyword evidence="3" id="KW-1185">Reference proteome</keyword>
<evidence type="ECO:0000313" key="2">
    <source>
        <dbReference type="EMBL" id="QEC49413.1"/>
    </source>
</evidence>
<dbReference type="Proteomes" id="UP000321805">
    <property type="component" value="Chromosome"/>
</dbReference>
<dbReference type="Gene3D" id="1.10.10.660">
    <property type="entry name" value="conserved protein of unknown function from Enterococcus faecalis V583"/>
    <property type="match status" value="1"/>
</dbReference>
<protein>
    <submittedName>
        <fullName evidence="2">DUF1116 domain-containing protein</fullName>
    </submittedName>
</protein>
<dbReference type="AlphaFoldDB" id="A0A5B8U8G8"/>
<dbReference type="InterPro" id="IPR009499">
    <property type="entry name" value="AllG-like"/>
</dbReference>
<evidence type="ECO:0000256" key="1">
    <source>
        <dbReference type="SAM" id="MobiDB-lite"/>
    </source>
</evidence>
<dbReference type="Pfam" id="PF06545">
    <property type="entry name" value="AllG"/>
    <property type="match status" value="1"/>
</dbReference>
<proteinExistence type="predicted"/>
<name>A0A5B8U8G8_9ACTN</name>
<dbReference type="Gene3D" id="3.90.1700.10">
    <property type="entry name" value="v583 domain like"/>
    <property type="match status" value="1"/>
</dbReference>
<organism evidence="2 3">
    <name type="scientific">Baekduia soli</name>
    <dbReference type="NCBI Taxonomy" id="496014"/>
    <lineage>
        <taxon>Bacteria</taxon>
        <taxon>Bacillati</taxon>
        <taxon>Actinomycetota</taxon>
        <taxon>Thermoleophilia</taxon>
        <taxon>Solirubrobacterales</taxon>
        <taxon>Baekduiaceae</taxon>
        <taxon>Baekduia</taxon>
    </lineage>
</organism>
<dbReference type="Gene3D" id="3.90.1710.10">
    <property type="entry name" value="Enterococcus faecalis V583 domain"/>
    <property type="match status" value="1"/>
</dbReference>
<dbReference type="InterPro" id="IPR024033">
    <property type="entry name" value="OXTCase_su_AllG_h-dom"/>
</dbReference>